<gene>
    <name evidence="1" type="ORF">AFUS01_LOCUS984</name>
</gene>
<dbReference type="EMBL" id="CAJVCH010005393">
    <property type="protein sequence ID" value="CAG7657566.1"/>
    <property type="molecule type" value="Genomic_DNA"/>
</dbReference>
<protein>
    <submittedName>
        <fullName evidence="1">Uncharacterized protein</fullName>
    </submittedName>
</protein>
<dbReference type="AlphaFoldDB" id="A0A8J2JIF3"/>
<organism evidence="1 2">
    <name type="scientific">Allacma fusca</name>
    <dbReference type="NCBI Taxonomy" id="39272"/>
    <lineage>
        <taxon>Eukaryota</taxon>
        <taxon>Metazoa</taxon>
        <taxon>Ecdysozoa</taxon>
        <taxon>Arthropoda</taxon>
        <taxon>Hexapoda</taxon>
        <taxon>Collembola</taxon>
        <taxon>Symphypleona</taxon>
        <taxon>Sminthuridae</taxon>
        <taxon>Allacma</taxon>
    </lineage>
</organism>
<feature type="non-terminal residue" evidence="1">
    <location>
        <position position="1"/>
    </location>
</feature>
<dbReference type="Proteomes" id="UP000708208">
    <property type="component" value="Unassembled WGS sequence"/>
</dbReference>
<name>A0A8J2JIF3_9HEXA</name>
<proteinExistence type="predicted"/>
<sequence>PHGQGYTKHPFMIISQKIRYLLISRYLRYLCLNLQRNSPLHPQNQELLCAKEEISDVQNKTMY</sequence>
<evidence type="ECO:0000313" key="2">
    <source>
        <dbReference type="Proteomes" id="UP000708208"/>
    </source>
</evidence>
<keyword evidence="2" id="KW-1185">Reference proteome</keyword>
<comment type="caution">
    <text evidence="1">The sequence shown here is derived from an EMBL/GenBank/DDBJ whole genome shotgun (WGS) entry which is preliminary data.</text>
</comment>
<evidence type="ECO:0000313" key="1">
    <source>
        <dbReference type="EMBL" id="CAG7657566.1"/>
    </source>
</evidence>
<reference evidence="1" key="1">
    <citation type="submission" date="2021-06" db="EMBL/GenBank/DDBJ databases">
        <authorList>
            <person name="Hodson N. C."/>
            <person name="Mongue J. A."/>
            <person name="Jaron S. K."/>
        </authorList>
    </citation>
    <scope>NUCLEOTIDE SEQUENCE</scope>
</reference>
<accession>A0A8J2JIF3</accession>